<gene>
    <name evidence="2" type="ORF">WJX81_000333</name>
</gene>
<dbReference type="InterPro" id="IPR029063">
    <property type="entry name" value="SAM-dependent_MTases_sf"/>
</dbReference>
<reference evidence="2 3" key="1">
    <citation type="journal article" date="2024" name="Nat. Commun.">
        <title>Phylogenomics reveals the evolutionary origins of lichenization in chlorophyte algae.</title>
        <authorList>
            <person name="Puginier C."/>
            <person name="Libourel C."/>
            <person name="Otte J."/>
            <person name="Skaloud P."/>
            <person name="Haon M."/>
            <person name="Grisel S."/>
            <person name="Petersen M."/>
            <person name="Berrin J.G."/>
            <person name="Delaux P.M."/>
            <person name="Dal Grande F."/>
            <person name="Keller J."/>
        </authorList>
    </citation>
    <scope>NUCLEOTIDE SEQUENCE [LARGE SCALE GENOMIC DNA]</scope>
    <source>
        <strain evidence="2 3">SAG 245.80</strain>
    </source>
</reference>
<evidence type="ECO:0000256" key="1">
    <source>
        <dbReference type="SAM" id="MobiDB-lite"/>
    </source>
</evidence>
<dbReference type="InterPro" id="IPR019410">
    <property type="entry name" value="Methyltransf_16"/>
</dbReference>
<accession>A0AAW1RI23</accession>
<protein>
    <submittedName>
        <fullName evidence="2">Uncharacterized protein</fullName>
    </submittedName>
</protein>
<evidence type="ECO:0000313" key="2">
    <source>
        <dbReference type="EMBL" id="KAK9833379.1"/>
    </source>
</evidence>
<dbReference type="Gene3D" id="3.40.50.150">
    <property type="entry name" value="Vaccinia Virus protein VP39"/>
    <property type="match status" value="1"/>
</dbReference>
<dbReference type="Pfam" id="PF10294">
    <property type="entry name" value="Methyltransf_16"/>
    <property type="match status" value="1"/>
</dbReference>
<dbReference type="SUPFAM" id="SSF53335">
    <property type="entry name" value="S-adenosyl-L-methionine-dependent methyltransferases"/>
    <property type="match status" value="1"/>
</dbReference>
<comment type="caution">
    <text evidence="2">The sequence shown here is derived from an EMBL/GenBank/DDBJ whole genome shotgun (WGS) entry which is preliminary data.</text>
</comment>
<name>A0AAW1RI23_9CHLO</name>
<dbReference type="AlphaFoldDB" id="A0AAW1RI23"/>
<evidence type="ECO:0000313" key="3">
    <source>
        <dbReference type="Proteomes" id="UP001445335"/>
    </source>
</evidence>
<dbReference type="PANTHER" id="PTHR14614">
    <property type="entry name" value="HEPATOCELLULAR CARCINOMA-ASSOCIATED ANTIGEN"/>
    <property type="match status" value="1"/>
</dbReference>
<dbReference type="Proteomes" id="UP001445335">
    <property type="component" value="Unassembled WGS sequence"/>
</dbReference>
<sequence length="399" mass="42141">MAAPQPVPCDPAAADGWALEESFLDLCIASERVACWLDTIRGVTSQTRQLMALVELAAAVNNSEAYAEEARLAGAVRVLTAYLRTADCEAAISAACLAIAGCSGPLSGAGKMQHLEYAGVCVVVRQGALSDGLGTRVWRAAHCLCWELAEHTELVAGRRVLELGSGTGICGILAAKLDSLQGLDWGAPGGPELPETEFEFRDDDLFEGAKEVEDLGGFLRAAGKSGKQRVWDQGTLRVRFLDWAALQPAAQRASANSELSPAINPNAAGAPVEPGMPPSVDPEERFETIIASDVLYEAPQAKLVAAVVARRLEPGGRALIAVAVRDRALLVAFLAAAAAQGLRKGLWRAPRREGEESPRRGEDYEGGLVLVAAEHEAHPAAAWHRLNAFDVTSVEGLGL</sequence>
<proteinExistence type="predicted"/>
<feature type="region of interest" description="Disordered" evidence="1">
    <location>
        <begin position="256"/>
        <end position="280"/>
    </location>
</feature>
<keyword evidence="3" id="KW-1185">Reference proteome</keyword>
<dbReference type="PANTHER" id="PTHR14614:SF157">
    <property type="entry name" value="METHYLTRANSFERASE TYPE 12 DOMAIN-CONTAINING PROTEIN"/>
    <property type="match status" value="1"/>
</dbReference>
<organism evidence="2 3">
    <name type="scientific">Elliptochloris bilobata</name>
    <dbReference type="NCBI Taxonomy" id="381761"/>
    <lineage>
        <taxon>Eukaryota</taxon>
        <taxon>Viridiplantae</taxon>
        <taxon>Chlorophyta</taxon>
        <taxon>core chlorophytes</taxon>
        <taxon>Trebouxiophyceae</taxon>
        <taxon>Trebouxiophyceae incertae sedis</taxon>
        <taxon>Elliptochloris clade</taxon>
        <taxon>Elliptochloris</taxon>
    </lineage>
</organism>
<dbReference type="EMBL" id="JALJOU010000036">
    <property type="protein sequence ID" value="KAK9833379.1"/>
    <property type="molecule type" value="Genomic_DNA"/>
</dbReference>